<dbReference type="Pfam" id="PF00656">
    <property type="entry name" value="Peptidase_C14"/>
    <property type="match status" value="1"/>
</dbReference>
<feature type="domain" description="Peptidoglycan binding-like" evidence="3">
    <location>
        <begin position="463"/>
        <end position="513"/>
    </location>
</feature>
<evidence type="ECO:0000256" key="1">
    <source>
        <dbReference type="SAM" id="SignalP"/>
    </source>
</evidence>
<dbReference type="Gene3D" id="3.40.50.1460">
    <property type="match status" value="1"/>
</dbReference>
<organism evidence="4 5">
    <name type="scientific">Paracoccus aurantius</name>
    <dbReference type="NCBI Taxonomy" id="3073814"/>
    <lineage>
        <taxon>Bacteria</taxon>
        <taxon>Pseudomonadati</taxon>
        <taxon>Pseudomonadota</taxon>
        <taxon>Alphaproteobacteria</taxon>
        <taxon>Rhodobacterales</taxon>
        <taxon>Paracoccaceae</taxon>
        <taxon>Paracoccus</taxon>
    </lineage>
</organism>
<evidence type="ECO:0000259" key="3">
    <source>
        <dbReference type="Pfam" id="PF01471"/>
    </source>
</evidence>
<dbReference type="InterPro" id="IPR002477">
    <property type="entry name" value="Peptidoglycan-bd-like"/>
</dbReference>
<evidence type="ECO:0000313" key="5">
    <source>
        <dbReference type="Proteomes" id="UP001269144"/>
    </source>
</evidence>
<dbReference type="Pfam" id="PF01471">
    <property type="entry name" value="PG_binding_1"/>
    <property type="match status" value="2"/>
</dbReference>
<proteinExistence type="predicted"/>
<dbReference type="Proteomes" id="UP001269144">
    <property type="component" value="Unassembled WGS sequence"/>
</dbReference>
<dbReference type="InterPro" id="IPR011600">
    <property type="entry name" value="Pept_C14_caspase"/>
</dbReference>
<evidence type="ECO:0000313" key="4">
    <source>
        <dbReference type="EMBL" id="MDS9466874.1"/>
    </source>
</evidence>
<feature type="chain" id="PRO_5047022303" evidence="1">
    <location>
        <begin position="20"/>
        <end position="529"/>
    </location>
</feature>
<dbReference type="RefSeq" id="WP_311159066.1">
    <property type="nucleotide sequence ID" value="NZ_JAVQLW010000001.1"/>
</dbReference>
<name>A0ABU2HPA3_9RHOB</name>
<dbReference type="SUPFAM" id="SSF47090">
    <property type="entry name" value="PGBD-like"/>
    <property type="match status" value="2"/>
</dbReference>
<protein>
    <submittedName>
        <fullName evidence="4">Peptidoglycan-binding protein</fullName>
    </submittedName>
</protein>
<keyword evidence="5" id="KW-1185">Reference proteome</keyword>
<keyword evidence="1" id="KW-0732">Signal</keyword>
<gene>
    <name evidence="4" type="ORF">RGQ15_04650</name>
</gene>
<accession>A0ABU2HPA3</accession>
<dbReference type="Gene3D" id="1.10.101.10">
    <property type="entry name" value="PGBD-like superfamily/PGBD"/>
    <property type="match status" value="2"/>
</dbReference>
<feature type="signal peptide" evidence="1">
    <location>
        <begin position="1"/>
        <end position="19"/>
    </location>
</feature>
<feature type="domain" description="Peptidase C14 caspase" evidence="2">
    <location>
        <begin position="22"/>
        <end position="83"/>
    </location>
</feature>
<evidence type="ECO:0000259" key="2">
    <source>
        <dbReference type="Pfam" id="PF00656"/>
    </source>
</evidence>
<dbReference type="InterPro" id="IPR036366">
    <property type="entry name" value="PGBDSf"/>
</dbReference>
<dbReference type="InterPro" id="IPR036365">
    <property type="entry name" value="PGBD-like_sf"/>
</dbReference>
<reference evidence="5" key="1">
    <citation type="submission" date="2023-07" db="EMBL/GenBank/DDBJ databases">
        <title>Paracoccus sp. MBLB3053 whole genome sequence.</title>
        <authorList>
            <person name="Hwang C.Y."/>
            <person name="Cho E.-S."/>
            <person name="Seo M.-J."/>
        </authorList>
    </citation>
    <scope>NUCLEOTIDE SEQUENCE [LARGE SCALE GENOMIC DNA]</scope>
    <source>
        <strain evidence="5">MBLB3053</strain>
    </source>
</reference>
<dbReference type="EMBL" id="JAVQLW010000001">
    <property type="protein sequence ID" value="MDS9466874.1"/>
    <property type="molecule type" value="Genomic_DNA"/>
</dbReference>
<sequence>MRYPLFLLAALAGAAPALAESRAVVIGNADYLTAPDLAGSDTDTLARIMREAGFVTAQGIDQPTAELRRSLDLLARNDDAPGGRIVSLSGRFLHDAEETWFLGTEASKPGPEDLPAMGVPLSLILQTMSGAKPGAILLLGSDRQEMPHQGDLANGIGDLAQVEGVTVVFGAPEATAQALRELAAGHNLGRALAAGDGLKLLTAGEMNLAPAKRRPRTSLKPADLAESERQAWAVAVATDSPVGYADYLRRFPTGAFSRAALDRMEFHTRKLLPAETAPPGNDIAAESGLGLNRSDRRTIQLLLAKLGHDPGELDGYFGPRTRRSLGEWQSESGLPVTGHLSASQLALMQQQNVTAEGRTPTDQPFWKKLGEKGAESKLWVYLRGGRPATEPAPKPAPILNGEPAVWRWARRQDTWAGYDLYLGRFPDGEHASEARLRRDNMRAANEAARREELALGLTPAMRMQIETRLKLSGWEVGQADGEFGEETREALRLYQASRNLRVTGYLSSQTISSLMADVPDDSDRFEDRK</sequence>
<comment type="caution">
    <text evidence="4">The sequence shown here is derived from an EMBL/GenBank/DDBJ whole genome shotgun (WGS) entry which is preliminary data.</text>
</comment>
<feature type="domain" description="Peptidoglycan binding-like" evidence="3">
    <location>
        <begin position="293"/>
        <end position="348"/>
    </location>
</feature>